<accession>A0A1R3HIK7</accession>
<reference evidence="2" key="1">
    <citation type="submission" date="2013-09" db="EMBL/GenBank/DDBJ databases">
        <title>Corchorus olitorius genome sequencing.</title>
        <authorList>
            <person name="Alam M."/>
            <person name="Haque M.S."/>
            <person name="Islam M.S."/>
            <person name="Emdad E.M."/>
            <person name="Islam M.M."/>
            <person name="Ahmed B."/>
            <person name="Halim A."/>
            <person name="Hossen Q.M.M."/>
            <person name="Hossain M.Z."/>
            <person name="Ahmed R."/>
            <person name="Khan M.M."/>
            <person name="Islam R."/>
            <person name="Rashid M.M."/>
            <person name="Khan S.A."/>
            <person name="Rahman M.S."/>
            <person name="Alam M."/>
            <person name="Yahiya A.S."/>
            <person name="Khan M.S."/>
            <person name="Azam M.S."/>
            <person name="Haque T."/>
            <person name="Lashkar M.Z.H."/>
            <person name="Akhand A.I."/>
            <person name="Morshed G."/>
            <person name="Roy S."/>
            <person name="Uddin K.S."/>
            <person name="Rabeya T."/>
            <person name="Hossain A.S."/>
            <person name="Chowdhury A."/>
            <person name="Snigdha A.R."/>
            <person name="Mortoza M.S."/>
            <person name="Matin S.A."/>
            <person name="Hoque S.M.E."/>
            <person name="Islam M.K."/>
            <person name="Roy D.K."/>
            <person name="Haider R."/>
            <person name="Moosa M.M."/>
            <person name="Elias S.M."/>
            <person name="Hasan A.M."/>
            <person name="Jahan S."/>
            <person name="Shafiuddin M."/>
            <person name="Mahmood N."/>
            <person name="Shommy N.S."/>
        </authorList>
    </citation>
    <scope>NUCLEOTIDE SEQUENCE [LARGE SCALE GENOMIC DNA]</scope>
    <source>
        <strain evidence="2">cv. O-4</strain>
    </source>
</reference>
<evidence type="ECO:0000313" key="1">
    <source>
        <dbReference type="EMBL" id="OMO70138.1"/>
    </source>
</evidence>
<keyword evidence="2" id="KW-1185">Reference proteome</keyword>
<gene>
    <name evidence="1" type="ORF">COLO4_28745</name>
</gene>
<dbReference type="Proteomes" id="UP000187203">
    <property type="component" value="Unassembled WGS sequence"/>
</dbReference>
<comment type="caution">
    <text evidence="1">The sequence shown here is derived from an EMBL/GenBank/DDBJ whole genome shotgun (WGS) entry which is preliminary data.</text>
</comment>
<proteinExistence type="predicted"/>
<protein>
    <submittedName>
        <fullName evidence="1">Uncharacterized protein</fullName>
    </submittedName>
</protein>
<name>A0A1R3HIK7_9ROSI</name>
<organism evidence="1 2">
    <name type="scientific">Corchorus olitorius</name>
    <dbReference type="NCBI Taxonomy" id="93759"/>
    <lineage>
        <taxon>Eukaryota</taxon>
        <taxon>Viridiplantae</taxon>
        <taxon>Streptophyta</taxon>
        <taxon>Embryophyta</taxon>
        <taxon>Tracheophyta</taxon>
        <taxon>Spermatophyta</taxon>
        <taxon>Magnoliopsida</taxon>
        <taxon>eudicotyledons</taxon>
        <taxon>Gunneridae</taxon>
        <taxon>Pentapetalae</taxon>
        <taxon>rosids</taxon>
        <taxon>malvids</taxon>
        <taxon>Malvales</taxon>
        <taxon>Malvaceae</taxon>
        <taxon>Grewioideae</taxon>
        <taxon>Apeibeae</taxon>
        <taxon>Corchorus</taxon>
    </lineage>
</organism>
<dbReference type="AlphaFoldDB" id="A0A1R3HIK7"/>
<dbReference type="EMBL" id="AWUE01020035">
    <property type="protein sequence ID" value="OMO70138.1"/>
    <property type="molecule type" value="Genomic_DNA"/>
</dbReference>
<evidence type="ECO:0000313" key="2">
    <source>
        <dbReference type="Proteomes" id="UP000187203"/>
    </source>
</evidence>
<sequence length="38" mass="4528">MARPLLAVDYIWLNQPLKRGQVKPPVMEMEGYRLEKEK</sequence>